<dbReference type="Proteomes" id="UP000007819">
    <property type="component" value="Chromosome A2"/>
</dbReference>
<keyword evidence="10" id="KW-1185">Reference proteome</keyword>
<dbReference type="OrthoDB" id="448446at2759"/>
<organism evidence="9 10">
    <name type="scientific">Acyrthosiphon pisum</name>
    <name type="common">Pea aphid</name>
    <dbReference type="NCBI Taxonomy" id="7029"/>
    <lineage>
        <taxon>Eukaryota</taxon>
        <taxon>Metazoa</taxon>
        <taxon>Ecdysozoa</taxon>
        <taxon>Arthropoda</taxon>
        <taxon>Hexapoda</taxon>
        <taxon>Insecta</taxon>
        <taxon>Pterygota</taxon>
        <taxon>Neoptera</taxon>
        <taxon>Paraneoptera</taxon>
        <taxon>Hemiptera</taxon>
        <taxon>Sternorrhyncha</taxon>
        <taxon>Aphidomorpha</taxon>
        <taxon>Aphidoidea</taxon>
        <taxon>Aphididae</taxon>
        <taxon>Macrosiphini</taxon>
        <taxon>Acyrthosiphon</taxon>
    </lineage>
</organism>
<comment type="subcellular location">
    <subcellularLocation>
        <location evidence="1 6">Nucleus</location>
        <location evidence="1 6">Nucleolus</location>
    </subcellularLocation>
</comment>
<evidence type="ECO:0000313" key="9">
    <source>
        <dbReference type="EnsemblMetazoa" id="XP_008181922.1"/>
    </source>
</evidence>
<reference evidence="10" key="1">
    <citation type="submission" date="2010-06" db="EMBL/GenBank/DDBJ databases">
        <authorList>
            <person name="Jiang H."/>
            <person name="Abraham K."/>
            <person name="Ali S."/>
            <person name="Alsbrooks S.L."/>
            <person name="Anim B.N."/>
            <person name="Anosike U.S."/>
            <person name="Attaway T."/>
            <person name="Bandaranaike D.P."/>
            <person name="Battles P.K."/>
            <person name="Bell S.N."/>
            <person name="Bell A.V."/>
            <person name="Beltran B."/>
            <person name="Bickham C."/>
            <person name="Bustamante Y."/>
            <person name="Caleb T."/>
            <person name="Canada A."/>
            <person name="Cardenas V."/>
            <person name="Carter K."/>
            <person name="Chacko J."/>
            <person name="Chandrabose M.N."/>
            <person name="Chavez D."/>
            <person name="Chavez A."/>
            <person name="Chen L."/>
            <person name="Chu H.-S."/>
            <person name="Claassen K.J."/>
            <person name="Cockrell R."/>
            <person name="Collins M."/>
            <person name="Cooper J.A."/>
            <person name="Cree A."/>
            <person name="Curry S.M."/>
            <person name="Da Y."/>
            <person name="Dao M.D."/>
            <person name="Das B."/>
            <person name="Davila M.-L."/>
            <person name="Davy-Carroll L."/>
            <person name="Denson S."/>
            <person name="Dinh H."/>
            <person name="Ebong V.E."/>
            <person name="Edwards J.R."/>
            <person name="Egan A."/>
            <person name="El-Daye J."/>
            <person name="Escobedo L."/>
            <person name="Fernandez S."/>
            <person name="Fernando P.R."/>
            <person name="Flagg N."/>
            <person name="Forbes L.D."/>
            <person name="Fowler R.G."/>
            <person name="Fu Q."/>
            <person name="Gabisi R.A."/>
            <person name="Ganer J."/>
            <person name="Garbino Pronczuk A."/>
            <person name="Garcia R.M."/>
            <person name="Garner T."/>
            <person name="Garrett T.E."/>
            <person name="Gonzalez D.A."/>
            <person name="Hamid H."/>
            <person name="Hawkins E.S."/>
            <person name="Hirani K."/>
            <person name="Hogues M.E."/>
            <person name="Hollins B."/>
            <person name="Hsiao C.-H."/>
            <person name="Jabil R."/>
            <person name="James M.L."/>
            <person name="Jhangiani S.N."/>
            <person name="Johnson B."/>
            <person name="Johnson Q."/>
            <person name="Joshi V."/>
            <person name="Kalu J.B."/>
            <person name="Kam C."/>
            <person name="Kashfia A."/>
            <person name="Keebler J."/>
            <person name="Kisamo H."/>
            <person name="Kovar C.L."/>
            <person name="Lago L.A."/>
            <person name="Lai C.-Y."/>
            <person name="Laidlaw J."/>
            <person name="Lara F."/>
            <person name="Le T.-K."/>
            <person name="Lee S.L."/>
            <person name="Legall F.H."/>
            <person name="Lemon S.J."/>
            <person name="Lewis L.R."/>
            <person name="Li B."/>
            <person name="Liu Y."/>
            <person name="Liu Y.-S."/>
            <person name="Lopez J."/>
            <person name="Lozado R.J."/>
            <person name="Lu J."/>
            <person name="Madu R.C."/>
            <person name="Maheshwari M."/>
            <person name="Maheshwari R."/>
            <person name="Malloy K."/>
            <person name="Martinez E."/>
            <person name="Mathew T."/>
            <person name="Mercado I.C."/>
            <person name="Mercado C."/>
            <person name="Meyer B."/>
            <person name="Montgomery K."/>
            <person name="Morgan M.B."/>
            <person name="Munidasa M."/>
            <person name="Nazareth L.V."/>
            <person name="Nelson J."/>
            <person name="Ng B.M."/>
            <person name="Nguyen N.B."/>
            <person name="Nguyen P.Q."/>
            <person name="Nguyen T."/>
            <person name="Obregon M."/>
            <person name="Okwuonu G.O."/>
            <person name="Onwere C.G."/>
            <person name="Orozco G."/>
            <person name="Parra A."/>
            <person name="Patel S."/>
            <person name="Patil S."/>
            <person name="Perez A."/>
            <person name="Perez Y."/>
            <person name="Pham C."/>
            <person name="Primus E.L."/>
            <person name="Pu L.-L."/>
            <person name="Puazo M."/>
            <person name="Qin X."/>
            <person name="Quiroz J.B."/>
            <person name="Reese J."/>
            <person name="Richards S."/>
            <person name="Rives C.M."/>
            <person name="Robberts R."/>
            <person name="Ruiz S.J."/>
            <person name="Ruiz M.J."/>
            <person name="Santibanez J."/>
            <person name="Schneider B.W."/>
            <person name="Sisson I."/>
            <person name="Smith M."/>
            <person name="Sodergren E."/>
            <person name="Song X.-Z."/>
            <person name="Song B.B."/>
            <person name="Summersgill H."/>
            <person name="Thelus R."/>
            <person name="Thornton R.D."/>
            <person name="Trejos Z.Y."/>
            <person name="Usmani K."/>
            <person name="Vattathil S."/>
            <person name="Villasana D."/>
            <person name="Walker D.L."/>
            <person name="Wang S."/>
            <person name="Wang K."/>
            <person name="White C.S."/>
            <person name="Williams A.C."/>
            <person name="Williamson J."/>
            <person name="Wilson K."/>
            <person name="Woghiren I.O."/>
            <person name="Woodworth J.R."/>
            <person name="Worley K.C."/>
            <person name="Wright R.A."/>
            <person name="Wu W."/>
            <person name="Young L."/>
            <person name="Zhang L."/>
            <person name="Zhang J."/>
            <person name="Zhu Y."/>
            <person name="Muzny D.M."/>
            <person name="Weinstock G."/>
            <person name="Gibbs R.A."/>
        </authorList>
    </citation>
    <scope>NUCLEOTIDE SEQUENCE [LARGE SCALE GENOMIC DNA]</scope>
    <source>
        <strain evidence="10">LSR1</strain>
    </source>
</reference>
<dbReference type="RefSeq" id="XP_008181922.1">
    <property type="nucleotide sequence ID" value="XM_008183700.2"/>
</dbReference>
<dbReference type="Pfam" id="PF06102">
    <property type="entry name" value="RRP36"/>
    <property type="match status" value="1"/>
</dbReference>
<accession>A0A8R2B4Y6</accession>
<dbReference type="GO" id="GO:0030686">
    <property type="term" value="C:90S preribosome"/>
    <property type="evidence" value="ECO:0007669"/>
    <property type="project" value="TreeGrafter"/>
</dbReference>
<evidence type="ECO:0000256" key="5">
    <source>
        <dbReference type="ARBA" id="ARBA00023242"/>
    </source>
</evidence>
<evidence type="ECO:0000313" key="10">
    <source>
        <dbReference type="Proteomes" id="UP000007819"/>
    </source>
</evidence>
<evidence type="ECO:0000256" key="4">
    <source>
        <dbReference type="ARBA" id="ARBA00022552"/>
    </source>
</evidence>
<keyword evidence="5 6" id="KW-0539">Nucleus</keyword>
<dbReference type="InterPro" id="IPR009292">
    <property type="entry name" value="RRP36"/>
</dbReference>
<evidence type="ECO:0000256" key="1">
    <source>
        <dbReference type="ARBA" id="ARBA00004604"/>
    </source>
</evidence>
<comment type="function">
    <text evidence="6">Component of the 90S pre-ribosome involved in the maturation of rRNAs. Required for early cleavages of the pre-RNAs in the 40S ribosomal subunit maturation pathway.</text>
</comment>
<comment type="similarity">
    <text evidence="2 6">Belongs to the RRP36 family.</text>
</comment>
<evidence type="ECO:0000256" key="7">
    <source>
        <dbReference type="SAM" id="Coils"/>
    </source>
</evidence>
<evidence type="ECO:0000256" key="3">
    <source>
        <dbReference type="ARBA" id="ARBA00022517"/>
    </source>
</evidence>
<evidence type="ECO:0000256" key="8">
    <source>
        <dbReference type="SAM" id="MobiDB-lite"/>
    </source>
</evidence>
<proteinExistence type="inferred from homology"/>
<name>A0A8R2B4Y6_ACYPI</name>
<feature type="region of interest" description="Disordered" evidence="8">
    <location>
        <begin position="54"/>
        <end position="78"/>
    </location>
</feature>
<dbReference type="GO" id="GO:0005730">
    <property type="term" value="C:nucleolus"/>
    <property type="evidence" value="ECO:0007669"/>
    <property type="project" value="UniProtKB-SubCell"/>
</dbReference>
<keyword evidence="7" id="KW-0175">Coiled coil</keyword>
<evidence type="ECO:0000256" key="2">
    <source>
        <dbReference type="ARBA" id="ARBA00009418"/>
    </source>
</evidence>
<keyword evidence="6" id="KW-0687">Ribonucleoprotein</keyword>
<dbReference type="EnsemblMetazoa" id="XM_008183700.3">
    <property type="protein sequence ID" value="XP_008181922.1"/>
    <property type="gene ID" value="LOC103309100"/>
</dbReference>
<dbReference type="GeneID" id="103309100"/>
<feature type="coiled-coil region" evidence="7">
    <location>
        <begin position="126"/>
        <end position="181"/>
    </location>
</feature>
<dbReference type="PANTHER" id="PTHR21738">
    <property type="entry name" value="RIBOSOMAL RNA PROCESSING PROTEIN 36 HOMOLOG"/>
    <property type="match status" value="1"/>
</dbReference>
<dbReference type="GO" id="GO:0000462">
    <property type="term" value="P:maturation of SSU-rRNA from tricistronic rRNA transcript (SSU-rRNA, 5.8S rRNA, LSU-rRNA)"/>
    <property type="evidence" value="ECO:0007669"/>
    <property type="project" value="TreeGrafter"/>
</dbReference>
<dbReference type="AlphaFoldDB" id="A0A8R2B4Y6"/>
<comment type="subunit">
    <text evidence="6">Associates with 90S and pre-40S pre-ribosomal particles.</text>
</comment>
<keyword evidence="3 6" id="KW-0690">Ribosome biogenesis</keyword>
<protein>
    <recommendedName>
        <fullName evidence="6">rRNA biogenesis protein RRP36</fullName>
    </recommendedName>
</protein>
<evidence type="ECO:0000256" key="6">
    <source>
        <dbReference type="RuleBase" id="RU368027"/>
    </source>
</evidence>
<dbReference type="PANTHER" id="PTHR21738:SF0">
    <property type="entry name" value="RIBOSOMAL RNA PROCESSING PROTEIN 36 HOMOLOG"/>
    <property type="match status" value="1"/>
</dbReference>
<dbReference type="KEGG" id="api:103309100"/>
<reference evidence="9" key="2">
    <citation type="submission" date="2022-06" db="UniProtKB">
        <authorList>
            <consortium name="EnsemblMetazoa"/>
        </authorList>
    </citation>
    <scope>IDENTIFICATION</scope>
</reference>
<keyword evidence="4 6" id="KW-0698">rRNA processing</keyword>
<sequence length="244" mass="29280">MYSVLKKNHKMNNLTIDSEIELKQDLKKLSLEELRKLKEKIGNEVYQNATTKKPKLNFHPKPVKRENKNRPSEISSKVDPSLNLVKKSKPKIKTKVEETKRIDPRFDSLYGEFDKRIFERNYKFLNDVKEKEKKKLRKKLKQKSHDEKNEQVKLLLQRIENQDREKQKMEAQEKLKLEQRQKRLDAVKDGKKPQFLRKRESKILQLVGQYEDLKSQGKLSKHIKQKRIRIIGNEKKTMFNNSME</sequence>